<evidence type="ECO:0000313" key="2">
    <source>
        <dbReference type="EMBL" id="EFW29058.1"/>
    </source>
</evidence>
<sequence>MSRLVLKNVRLSYANIWEPKEPADGGDKKYSASLIIRKTDTKTLNGIKKAIAEAKEEGKTKLANKKGVIPSNIKLPLRDGDEDRPDDPAYEGCMFINANATVNYPPKIVDRHVQPIMDRSEVYSGCYANVSVSFYAFNQNGNIGIGCGLGNIQKIGDGDPLSSARSAEEDFDELEDDDEFLA</sequence>
<evidence type="ECO:0000313" key="3">
    <source>
        <dbReference type="Proteomes" id="UP000004633"/>
    </source>
</evidence>
<dbReference type="SUPFAM" id="SSF50249">
    <property type="entry name" value="Nucleic acid-binding proteins"/>
    <property type="match status" value="1"/>
</dbReference>
<gene>
    <name evidence="2" type="ORF">HMPREF9555_01758</name>
</gene>
<dbReference type="AlphaFoldDB" id="E7N417"/>
<dbReference type="InterPro" id="IPR022595">
    <property type="entry name" value="Enc34_ssDNA-bd"/>
</dbReference>
<feature type="region of interest" description="Disordered" evidence="1">
    <location>
        <begin position="159"/>
        <end position="182"/>
    </location>
</feature>
<dbReference type="RefSeq" id="WP_009350406.1">
    <property type="nucleotide sequence ID" value="NZ_GL638151.1"/>
</dbReference>
<proteinExistence type="predicted"/>
<dbReference type="Proteomes" id="UP000004633">
    <property type="component" value="Unassembled WGS sequence"/>
</dbReference>
<accession>E7N417</accession>
<evidence type="ECO:0008006" key="4">
    <source>
        <dbReference type="Google" id="ProtNLM"/>
    </source>
</evidence>
<dbReference type="EMBL" id="AECV01000041">
    <property type="protein sequence ID" value="EFW29058.1"/>
    <property type="molecule type" value="Genomic_DNA"/>
</dbReference>
<dbReference type="HOGENOM" id="CLU_087553_0_0_9"/>
<comment type="caution">
    <text evidence="2">The sequence shown here is derived from an EMBL/GenBank/DDBJ whole genome shotgun (WGS) entry which is preliminary data.</text>
</comment>
<name>E7N417_9FIRM</name>
<organism evidence="2 3">
    <name type="scientific">Selenomonas artemidis F0399</name>
    <dbReference type="NCBI Taxonomy" id="749551"/>
    <lineage>
        <taxon>Bacteria</taxon>
        <taxon>Bacillati</taxon>
        <taxon>Bacillota</taxon>
        <taxon>Negativicutes</taxon>
        <taxon>Selenomonadales</taxon>
        <taxon>Selenomonadaceae</taxon>
        <taxon>Selenomonas</taxon>
    </lineage>
</organism>
<reference evidence="2 3" key="1">
    <citation type="submission" date="2010-08" db="EMBL/GenBank/DDBJ databases">
        <authorList>
            <person name="Weinstock G."/>
            <person name="Sodergren E."/>
            <person name="Clifton S."/>
            <person name="Fulton L."/>
            <person name="Fulton B."/>
            <person name="Courtney L."/>
            <person name="Fronick C."/>
            <person name="Harrison M."/>
            <person name="Strong C."/>
            <person name="Farmer C."/>
            <person name="Delahaunty K."/>
            <person name="Markovic C."/>
            <person name="Hall O."/>
            <person name="Minx P."/>
            <person name="Tomlinson C."/>
            <person name="Mitreva M."/>
            <person name="Hou S."/>
            <person name="Chen J."/>
            <person name="Wollam A."/>
            <person name="Pepin K.H."/>
            <person name="Johnson M."/>
            <person name="Bhonagiri V."/>
            <person name="Zhang X."/>
            <person name="Suruliraj S."/>
            <person name="Warren W."/>
            <person name="Chinwalla A."/>
            <person name="Mardis E.R."/>
            <person name="Wilson R.K."/>
        </authorList>
    </citation>
    <scope>NUCLEOTIDE SEQUENCE [LARGE SCALE GENOMIC DNA]</scope>
    <source>
        <strain evidence="2 3">F0399</strain>
    </source>
</reference>
<evidence type="ECO:0000256" key="1">
    <source>
        <dbReference type="SAM" id="MobiDB-lite"/>
    </source>
</evidence>
<protein>
    <recommendedName>
        <fullName evidence="4">Phage-associated protein</fullName>
    </recommendedName>
</protein>
<dbReference type="Pfam" id="PF10991">
    <property type="entry name" value="Enc34_ssDNA-bd"/>
    <property type="match status" value="1"/>
</dbReference>
<dbReference type="STRING" id="749551.HMPREF9555_01758"/>
<keyword evidence="3" id="KW-1185">Reference proteome</keyword>
<feature type="compositionally biased region" description="Acidic residues" evidence="1">
    <location>
        <begin position="169"/>
        <end position="182"/>
    </location>
</feature>
<dbReference type="Gene3D" id="2.40.50.140">
    <property type="entry name" value="Nucleic acid-binding proteins"/>
    <property type="match status" value="1"/>
</dbReference>
<dbReference type="InterPro" id="IPR012340">
    <property type="entry name" value="NA-bd_OB-fold"/>
</dbReference>